<gene>
    <name evidence="10" type="ORF">AGOR_G00247830</name>
</gene>
<dbReference type="InterPro" id="IPR016186">
    <property type="entry name" value="C-type_lectin-like/link_sf"/>
</dbReference>
<dbReference type="PRINTS" id="PR01265">
    <property type="entry name" value="LINKMODULE"/>
</dbReference>
<evidence type="ECO:0000256" key="2">
    <source>
        <dbReference type="ARBA" id="ARBA00023136"/>
    </source>
</evidence>
<dbReference type="SUPFAM" id="SSF56436">
    <property type="entry name" value="C-type lectin-like"/>
    <property type="match status" value="1"/>
</dbReference>
<comment type="caution">
    <text evidence="10">The sequence shown here is derived from an EMBL/GenBank/DDBJ whole genome shotgun (WGS) entry which is preliminary data.</text>
</comment>
<dbReference type="Gene3D" id="2.30.180.10">
    <property type="entry name" value="FAS1 domain"/>
    <property type="match status" value="1"/>
</dbReference>
<comment type="subcellular location">
    <subcellularLocation>
        <location evidence="1">Membrane</location>
    </subcellularLocation>
</comment>
<feature type="domain" description="FAS1" evidence="8">
    <location>
        <begin position="169"/>
        <end position="307"/>
    </location>
</feature>
<keyword evidence="7" id="KW-1133">Transmembrane helix</keyword>
<evidence type="ECO:0000313" key="11">
    <source>
        <dbReference type="Proteomes" id="UP000829720"/>
    </source>
</evidence>
<keyword evidence="7" id="KW-0812">Transmembrane</keyword>
<feature type="disulfide bond" evidence="6">
    <location>
        <begin position="78"/>
        <end position="147"/>
    </location>
</feature>
<dbReference type="InterPro" id="IPR000538">
    <property type="entry name" value="Link_dom"/>
</dbReference>
<evidence type="ECO:0000256" key="7">
    <source>
        <dbReference type="SAM" id="Phobius"/>
    </source>
</evidence>
<name>A0A8T3CFT0_9TELE</name>
<sequence length="427" mass="47167">MTGPDKKKCECKTGYIGDGVTCEERELPINRCSQVNGQCHSDAQCTDLHFEDKKVGVFHLRSPLGQYKLNYTQALEGCTSEGGTLATYTQLSYAQEAGFNMCAAGWLDQMRVAYPTTYPNPKCGFGHVGIVDYGTRVNLKETWDAFCYRMKDVQCTCKPGYIGDGYECSGNLLQVLTAQPTFSMFLSQILNYSSASVQGKEFLNRLSNLTFQSTLFVPENNGMYENQTLSDRDIEYHLLDGSALYFANLTNGSRIRTRLGHSLQVMGIADFHNASVLTSSRYINDRFLIDWDILASNGIIHVLQGPLLAPPKPPEYHVAHKAGMGMGILVVVLLLGVAAFGGYHFYSHRAKPFQFHYFRDEDGDYGSPVEPAPALDTNPSICNPVYDSSGSAPIIPSSPSCPTYVAFSEGDQNCLVENGPFDMYQDS</sequence>
<proteinExistence type="predicted"/>
<dbReference type="InterPro" id="IPR036378">
    <property type="entry name" value="FAS1_dom_sf"/>
</dbReference>
<keyword evidence="3 6" id="KW-1015">Disulfide bond</keyword>
<evidence type="ECO:0000256" key="6">
    <source>
        <dbReference type="PROSITE-ProRule" id="PRU00323"/>
    </source>
</evidence>
<dbReference type="PROSITE" id="PS01186">
    <property type="entry name" value="EGF_2"/>
    <property type="match status" value="1"/>
</dbReference>
<keyword evidence="11" id="KW-1185">Reference proteome</keyword>
<organism evidence="10 11">
    <name type="scientific">Albula goreensis</name>
    <dbReference type="NCBI Taxonomy" id="1534307"/>
    <lineage>
        <taxon>Eukaryota</taxon>
        <taxon>Metazoa</taxon>
        <taxon>Chordata</taxon>
        <taxon>Craniata</taxon>
        <taxon>Vertebrata</taxon>
        <taxon>Euteleostomi</taxon>
        <taxon>Actinopterygii</taxon>
        <taxon>Neopterygii</taxon>
        <taxon>Teleostei</taxon>
        <taxon>Albuliformes</taxon>
        <taxon>Albulidae</taxon>
        <taxon>Albula</taxon>
    </lineage>
</organism>
<dbReference type="PANTHER" id="PTHR24038:SF0">
    <property type="entry name" value="STABILIN-2"/>
    <property type="match status" value="1"/>
</dbReference>
<dbReference type="EMBL" id="JAERUA010000025">
    <property type="protein sequence ID" value="KAI1882162.1"/>
    <property type="molecule type" value="Genomic_DNA"/>
</dbReference>
<feature type="disulfide bond" evidence="6">
    <location>
        <begin position="102"/>
        <end position="123"/>
    </location>
</feature>
<dbReference type="PROSITE" id="PS50213">
    <property type="entry name" value="FAS1"/>
    <property type="match status" value="1"/>
</dbReference>
<dbReference type="InterPro" id="IPR000782">
    <property type="entry name" value="FAS1_domain"/>
</dbReference>
<evidence type="ECO:0000256" key="4">
    <source>
        <dbReference type="ARBA" id="ARBA00023180"/>
    </source>
</evidence>
<dbReference type="Pfam" id="PF00193">
    <property type="entry name" value="Xlink"/>
    <property type="match status" value="1"/>
</dbReference>
<evidence type="ECO:0000256" key="3">
    <source>
        <dbReference type="ARBA" id="ARBA00023157"/>
    </source>
</evidence>
<dbReference type="GO" id="GO:0007155">
    <property type="term" value="P:cell adhesion"/>
    <property type="evidence" value="ECO:0007669"/>
    <property type="project" value="InterPro"/>
</dbReference>
<evidence type="ECO:0000313" key="10">
    <source>
        <dbReference type="EMBL" id="KAI1882162.1"/>
    </source>
</evidence>
<evidence type="ECO:0000259" key="9">
    <source>
        <dbReference type="PROSITE" id="PS50963"/>
    </source>
</evidence>
<dbReference type="InterPro" id="IPR000742">
    <property type="entry name" value="EGF"/>
</dbReference>
<dbReference type="SMART" id="SM00554">
    <property type="entry name" value="FAS1"/>
    <property type="match status" value="1"/>
</dbReference>
<evidence type="ECO:0000256" key="5">
    <source>
        <dbReference type="ARBA" id="ARBA00023292"/>
    </source>
</evidence>
<keyword evidence="2 7" id="KW-0472">Membrane</keyword>
<keyword evidence="4" id="KW-0325">Glycoprotein</keyword>
<dbReference type="GO" id="GO:0016020">
    <property type="term" value="C:membrane"/>
    <property type="evidence" value="ECO:0007669"/>
    <property type="project" value="UniProtKB-SubCell"/>
</dbReference>
<accession>A0A8T3CFT0</accession>
<keyword evidence="5" id="KW-0424">Laminin EGF-like domain</keyword>
<dbReference type="SMART" id="SM00445">
    <property type="entry name" value="LINK"/>
    <property type="match status" value="1"/>
</dbReference>
<reference evidence="10" key="1">
    <citation type="submission" date="2021-01" db="EMBL/GenBank/DDBJ databases">
        <authorList>
            <person name="Zahm M."/>
            <person name="Roques C."/>
            <person name="Cabau C."/>
            <person name="Klopp C."/>
            <person name="Donnadieu C."/>
            <person name="Jouanno E."/>
            <person name="Lampietro C."/>
            <person name="Louis A."/>
            <person name="Herpin A."/>
            <person name="Echchiki A."/>
            <person name="Berthelot C."/>
            <person name="Parey E."/>
            <person name="Roest-Crollius H."/>
            <person name="Braasch I."/>
            <person name="Postlethwait J."/>
            <person name="Bobe J."/>
            <person name="Montfort J."/>
            <person name="Bouchez O."/>
            <person name="Begum T."/>
            <person name="Mejri S."/>
            <person name="Adams A."/>
            <person name="Chen W.-J."/>
            <person name="Guiguen Y."/>
        </authorList>
    </citation>
    <scope>NUCLEOTIDE SEQUENCE</scope>
    <source>
        <tissue evidence="10">Blood</tissue>
    </source>
</reference>
<protein>
    <submittedName>
        <fullName evidence="10">Uncharacterized protein</fullName>
    </submittedName>
</protein>
<dbReference type="Pfam" id="PF02469">
    <property type="entry name" value="Fasciclin"/>
    <property type="match status" value="1"/>
</dbReference>
<dbReference type="SUPFAM" id="SSF82153">
    <property type="entry name" value="FAS1 domain"/>
    <property type="match status" value="1"/>
</dbReference>
<dbReference type="GO" id="GO:0005540">
    <property type="term" value="F:hyaluronic acid binding"/>
    <property type="evidence" value="ECO:0007669"/>
    <property type="project" value="InterPro"/>
</dbReference>
<dbReference type="OrthoDB" id="286301at2759"/>
<dbReference type="FunFam" id="3.10.100.10:FF:000001">
    <property type="entry name" value="Hyaluronan proteoglycan link protein 1"/>
    <property type="match status" value="1"/>
</dbReference>
<evidence type="ECO:0000259" key="8">
    <source>
        <dbReference type="PROSITE" id="PS50213"/>
    </source>
</evidence>
<dbReference type="PROSITE" id="PS50963">
    <property type="entry name" value="LINK_2"/>
    <property type="match status" value="1"/>
</dbReference>
<evidence type="ECO:0000256" key="1">
    <source>
        <dbReference type="ARBA" id="ARBA00004370"/>
    </source>
</evidence>
<dbReference type="PANTHER" id="PTHR24038">
    <property type="entry name" value="STABILIN"/>
    <property type="match status" value="1"/>
</dbReference>
<dbReference type="AlphaFoldDB" id="A0A8T3CFT0"/>
<feature type="transmembrane region" description="Helical" evidence="7">
    <location>
        <begin position="322"/>
        <end position="346"/>
    </location>
</feature>
<feature type="domain" description="Link" evidence="9">
    <location>
        <begin position="56"/>
        <end position="149"/>
    </location>
</feature>
<dbReference type="Proteomes" id="UP000829720">
    <property type="component" value="Unassembled WGS sequence"/>
</dbReference>
<dbReference type="PROSITE" id="PS01241">
    <property type="entry name" value="LINK_1"/>
    <property type="match status" value="1"/>
</dbReference>
<dbReference type="InterPro" id="IPR016187">
    <property type="entry name" value="CTDL_fold"/>
</dbReference>
<dbReference type="Gene3D" id="3.10.100.10">
    <property type="entry name" value="Mannose-Binding Protein A, subunit A"/>
    <property type="match status" value="1"/>
</dbReference>